<dbReference type="EMBL" id="VUMZ01000001">
    <property type="protein sequence ID" value="MST50931.1"/>
    <property type="molecule type" value="Genomic_DNA"/>
</dbReference>
<dbReference type="InterPro" id="IPR036414">
    <property type="entry name" value="YaeB_N_sf"/>
</dbReference>
<dbReference type="Pfam" id="PF18389">
    <property type="entry name" value="TrmO_C"/>
    <property type="match status" value="1"/>
</dbReference>
<evidence type="ECO:0000256" key="2">
    <source>
        <dbReference type="ARBA" id="ARBA00033753"/>
    </source>
</evidence>
<dbReference type="Gene3D" id="2.40.30.70">
    <property type="entry name" value="YaeB-like"/>
    <property type="match status" value="1"/>
</dbReference>
<comment type="caution">
    <text evidence="4">The sequence shown here is derived from an EMBL/GenBank/DDBJ whole genome shotgun (WGS) entry which is preliminary data.</text>
</comment>
<gene>
    <name evidence="4" type="primary">tsaA</name>
    <name evidence="4" type="ORF">FYJ64_01120</name>
</gene>
<dbReference type="InterPro" id="IPR023368">
    <property type="entry name" value="UPF0066_cons_site"/>
</dbReference>
<accession>A0A6L5Y349</accession>
<evidence type="ECO:0000313" key="5">
    <source>
        <dbReference type="Proteomes" id="UP000474676"/>
    </source>
</evidence>
<proteinExistence type="inferred from homology"/>
<dbReference type="PROSITE" id="PS01318">
    <property type="entry name" value="TSAA_1"/>
    <property type="match status" value="1"/>
</dbReference>
<dbReference type="GO" id="GO:0032259">
    <property type="term" value="P:methylation"/>
    <property type="evidence" value="ECO:0007669"/>
    <property type="project" value="UniProtKB-KW"/>
</dbReference>
<dbReference type="InterPro" id="IPR040372">
    <property type="entry name" value="YaeB-like"/>
</dbReference>
<dbReference type="PANTHER" id="PTHR12818">
    <property type="entry name" value="TRNA (ADENINE(37)-N6)-METHYLTRANSFERASE"/>
    <property type="match status" value="1"/>
</dbReference>
<keyword evidence="1" id="KW-0949">S-adenosyl-L-methionine</keyword>
<protein>
    <submittedName>
        <fullName evidence="4">tRNA (N6-threonylcarbamoyladenosine(37)-N6)-methyltransferase TrmO</fullName>
    </submittedName>
</protein>
<evidence type="ECO:0000313" key="4">
    <source>
        <dbReference type="EMBL" id="MST50931.1"/>
    </source>
</evidence>
<keyword evidence="4" id="KW-0808">Transferase</keyword>
<evidence type="ECO:0000259" key="3">
    <source>
        <dbReference type="PROSITE" id="PS51668"/>
    </source>
</evidence>
<dbReference type="CDD" id="cd09281">
    <property type="entry name" value="UPF0066"/>
    <property type="match status" value="1"/>
</dbReference>
<organism evidence="4 5">
    <name type="scientific">Hornefia butyriciproducens</name>
    <dbReference type="NCBI Taxonomy" id="2652293"/>
    <lineage>
        <taxon>Bacteria</taxon>
        <taxon>Bacillati</taxon>
        <taxon>Bacillota</taxon>
        <taxon>Clostridia</taxon>
        <taxon>Peptostreptococcales</taxon>
        <taxon>Anaerovoracaceae</taxon>
        <taxon>Hornefia</taxon>
    </lineage>
</organism>
<feature type="domain" description="TsaA-like" evidence="3">
    <location>
        <begin position="19"/>
        <end position="162"/>
    </location>
</feature>
<dbReference type="InterPro" id="IPR023370">
    <property type="entry name" value="TrmO-like_N"/>
</dbReference>
<dbReference type="NCBIfam" id="TIGR00104">
    <property type="entry name" value="tRNA_TsaA"/>
    <property type="match status" value="1"/>
</dbReference>
<dbReference type="InterPro" id="IPR041369">
    <property type="entry name" value="TrmO_C"/>
</dbReference>
<dbReference type="PROSITE" id="PS51668">
    <property type="entry name" value="TSAA_2"/>
    <property type="match status" value="1"/>
</dbReference>
<name>A0A6L5Y349_9FIRM</name>
<dbReference type="GO" id="GO:0008168">
    <property type="term" value="F:methyltransferase activity"/>
    <property type="evidence" value="ECO:0007669"/>
    <property type="project" value="UniProtKB-KW"/>
</dbReference>
<dbReference type="Pfam" id="PF01980">
    <property type="entry name" value="TrmO_N"/>
    <property type="match status" value="1"/>
</dbReference>
<sequence length="257" mass="28889">MNSRCCIRDEREELTELTLKPVAYIESDFHEKFGIPRQSGLASELTATVVFTPEFRSPEAVRGLSEYSYLWLIWGFHANSPRKDGKTWSPTVRPPRLGGNTRVGVFATRSPNRPNPIGLSSVRIRSVDAAAGRILVSGADLLDGTPIYDLKPYVPYADSHPDAAGGFTDRIEYKKLSVEFPPELLNRVRPERQKGLIQVLEQDPRDAYEKKPEHVYGMIFGGQDIRFTVSGDRLTVVDVADRSNHSVKQRPAAHREK</sequence>
<dbReference type="PANTHER" id="PTHR12818:SF0">
    <property type="entry name" value="TRNA (ADENINE(37)-N6)-METHYLTRANSFERASE"/>
    <property type="match status" value="1"/>
</dbReference>
<dbReference type="AlphaFoldDB" id="A0A6L5Y349"/>
<keyword evidence="4" id="KW-0489">Methyltransferase</keyword>
<evidence type="ECO:0000256" key="1">
    <source>
        <dbReference type="ARBA" id="ARBA00022691"/>
    </source>
</evidence>
<keyword evidence="5" id="KW-1185">Reference proteome</keyword>
<dbReference type="InterPro" id="IPR036413">
    <property type="entry name" value="YaeB-like_sf"/>
</dbReference>
<dbReference type="Proteomes" id="UP000474676">
    <property type="component" value="Unassembled WGS sequence"/>
</dbReference>
<reference evidence="4 5" key="1">
    <citation type="submission" date="2019-08" db="EMBL/GenBank/DDBJ databases">
        <title>In-depth cultivation of the pig gut microbiome towards novel bacterial diversity and tailored functional studies.</title>
        <authorList>
            <person name="Wylensek D."/>
            <person name="Hitch T.C.A."/>
            <person name="Clavel T."/>
        </authorList>
    </citation>
    <scope>NUCLEOTIDE SEQUENCE [LARGE SCALE GENOMIC DNA]</scope>
    <source>
        <strain evidence="4 5">WCA-MUC-591-APC-3H</strain>
    </source>
</reference>
<comment type="similarity">
    <text evidence="2">Belongs to the tRNA methyltransferase O family.</text>
</comment>
<dbReference type="Gene3D" id="3.30.2310.10">
    <property type="entry name" value="YaeB-like"/>
    <property type="match status" value="1"/>
</dbReference>
<dbReference type="SUPFAM" id="SSF118196">
    <property type="entry name" value="YaeB-like"/>
    <property type="match status" value="1"/>
</dbReference>